<protein>
    <recommendedName>
        <fullName evidence="2">histidine kinase</fullName>
        <ecNumber evidence="2">2.7.13.3</ecNumber>
    </recommendedName>
</protein>
<dbReference type="OrthoDB" id="9764438at2"/>
<keyword evidence="4" id="KW-0808">Transferase</keyword>
<dbReference type="Gene3D" id="3.30.565.10">
    <property type="entry name" value="Histidine kinase-like ATPase, C-terminal domain"/>
    <property type="match status" value="1"/>
</dbReference>
<dbReference type="GO" id="GO:0000155">
    <property type="term" value="F:phosphorelay sensor kinase activity"/>
    <property type="evidence" value="ECO:0007669"/>
    <property type="project" value="InterPro"/>
</dbReference>
<name>A0A1I1W1X6_9BACT</name>
<dbReference type="EC" id="2.7.13.3" evidence="2"/>
<evidence type="ECO:0000313" key="9">
    <source>
        <dbReference type="Proteomes" id="UP000198598"/>
    </source>
</evidence>
<dbReference type="SMART" id="SM00388">
    <property type="entry name" value="HisKA"/>
    <property type="match status" value="1"/>
</dbReference>
<dbReference type="Gene3D" id="1.10.287.130">
    <property type="match status" value="1"/>
</dbReference>
<dbReference type="Proteomes" id="UP000198598">
    <property type="component" value="Unassembled WGS sequence"/>
</dbReference>
<dbReference type="AlphaFoldDB" id="A0A1I1W1X6"/>
<dbReference type="InterPro" id="IPR036097">
    <property type="entry name" value="HisK_dim/P_sf"/>
</dbReference>
<gene>
    <name evidence="8" type="ORF">SAMN05216167_10894</name>
</gene>
<dbReference type="InterPro" id="IPR004358">
    <property type="entry name" value="Sig_transdc_His_kin-like_C"/>
</dbReference>
<dbReference type="InterPro" id="IPR025751">
    <property type="entry name" value="RsbRD_N_dom"/>
</dbReference>
<evidence type="ECO:0000256" key="5">
    <source>
        <dbReference type="ARBA" id="ARBA00022777"/>
    </source>
</evidence>
<evidence type="ECO:0000256" key="3">
    <source>
        <dbReference type="ARBA" id="ARBA00022553"/>
    </source>
</evidence>
<keyword evidence="9" id="KW-1185">Reference proteome</keyword>
<dbReference type="Pfam" id="PF14361">
    <property type="entry name" value="RsbRD_N"/>
    <property type="match status" value="1"/>
</dbReference>
<keyword evidence="3" id="KW-0597">Phosphoprotein</keyword>
<evidence type="ECO:0000313" key="8">
    <source>
        <dbReference type="EMBL" id="SFD89111.1"/>
    </source>
</evidence>
<evidence type="ECO:0000256" key="1">
    <source>
        <dbReference type="ARBA" id="ARBA00000085"/>
    </source>
</evidence>
<dbReference type="PANTHER" id="PTHR43711">
    <property type="entry name" value="TWO-COMPONENT HISTIDINE KINASE"/>
    <property type="match status" value="1"/>
</dbReference>
<dbReference type="InterPro" id="IPR036890">
    <property type="entry name" value="HATPase_C_sf"/>
</dbReference>
<reference evidence="8 9" key="1">
    <citation type="submission" date="2016-10" db="EMBL/GenBank/DDBJ databases">
        <authorList>
            <person name="de Groot N.N."/>
        </authorList>
    </citation>
    <scope>NUCLEOTIDE SEQUENCE [LARGE SCALE GENOMIC DNA]</scope>
    <source>
        <strain evidence="8 9">DSM 26130</strain>
    </source>
</reference>
<dbReference type="CDD" id="cd00075">
    <property type="entry name" value="HATPase"/>
    <property type="match status" value="1"/>
</dbReference>
<dbReference type="PRINTS" id="PR00344">
    <property type="entry name" value="BCTRLSENSOR"/>
</dbReference>
<dbReference type="SUPFAM" id="SSF47384">
    <property type="entry name" value="Homodimeric domain of signal transducing histidine kinase"/>
    <property type="match status" value="1"/>
</dbReference>
<evidence type="ECO:0000256" key="4">
    <source>
        <dbReference type="ARBA" id="ARBA00022679"/>
    </source>
</evidence>
<dbReference type="STRING" id="662367.SAMN05216167_10894"/>
<dbReference type="RefSeq" id="WP_093829431.1">
    <property type="nucleotide sequence ID" value="NZ_FOLQ01000008.1"/>
</dbReference>
<proteinExistence type="predicted"/>
<dbReference type="SUPFAM" id="SSF55874">
    <property type="entry name" value="ATPase domain of HSP90 chaperone/DNA topoisomerase II/histidine kinase"/>
    <property type="match status" value="1"/>
</dbReference>
<keyword evidence="5 8" id="KW-0418">Kinase</keyword>
<dbReference type="InterPro" id="IPR003594">
    <property type="entry name" value="HATPase_dom"/>
</dbReference>
<sequence>MIQKTPIFQDQIDLLVAHLYLRRESILNHWRTVCATDPLLSTRTSFSREEFHDQIPVILNILAQRLERKKTESDPVQQAGQHGLHRWQRGYSLRELLTELDLLYKVLLEEFQVYIELHPDISPDAVAEVHRQLYQISRDTYMGSVMYYDDLRQTNAAEQANNLQQALDSLNELGEQRSKQLQMTSHDLRANFGVLMGATQLLQLPHTKVEQATFLDMLNRNLLSIRDMLMQLTDFARIEAGYEQVDVKAFDVAVLLADLVAQAQPAAQARHIELKAEGPNPLAIKSDRVKIQRIVQNLLINALSYTASGSVYVSWAQENDTRWLLSIQDSGPGLSSGPAALLANQLRPLAQLTSAHQPEGPPEYPSGQVPVTKTKKEGDGLGLFIVKRFCELLKASMDIETAVGQGTLIRIRFLIDQSQ</sequence>
<dbReference type="PANTHER" id="PTHR43711:SF29">
    <property type="entry name" value="HISTIDINE KINASE"/>
    <property type="match status" value="1"/>
</dbReference>
<dbReference type="PROSITE" id="PS50109">
    <property type="entry name" value="HIS_KIN"/>
    <property type="match status" value="1"/>
</dbReference>
<keyword evidence="6" id="KW-0902">Two-component regulatory system</keyword>
<comment type="catalytic activity">
    <reaction evidence="1">
        <text>ATP + protein L-histidine = ADP + protein N-phospho-L-histidine.</text>
        <dbReference type="EC" id="2.7.13.3"/>
    </reaction>
</comment>
<evidence type="ECO:0000259" key="7">
    <source>
        <dbReference type="PROSITE" id="PS50109"/>
    </source>
</evidence>
<dbReference type="CDD" id="cd00082">
    <property type="entry name" value="HisKA"/>
    <property type="match status" value="1"/>
</dbReference>
<dbReference type="EMBL" id="FOLQ01000008">
    <property type="protein sequence ID" value="SFD89111.1"/>
    <property type="molecule type" value="Genomic_DNA"/>
</dbReference>
<accession>A0A1I1W1X6</accession>
<dbReference type="InterPro" id="IPR003661">
    <property type="entry name" value="HisK_dim/P_dom"/>
</dbReference>
<feature type="domain" description="Histidine kinase" evidence="7">
    <location>
        <begin position="183"/>
        <end position="417"/>
    </location>
</feature>
<dbReference type="Pfam" id="PF00512">
    <property type="entry name" value="HisKA"/>
    <property type="match status" value="1"/>
</dbReference>
<organism evidence="8 9">
    <name type="scientific">Spirosoma endophyticum</name>
    <dbReference type="NCBI Taxonomy" id="662367"/>
    <lineage>
        <taxon>Bacteria</taxon>
        <taxon>Pseudomonadati</taxon>
        <taxon>Bacteroidota</taxon>
        <taxon>Cytophagia</taxon>
        <taxon>Cytophagales</taxon>
        <taxon>Cytophagaceae</taxon>
        <taxon>Spirosoma</taxon>
    </lineage>
</organism>
<evidence type="ECO:0000256" key="2">
    <source>
        <dbReference type="ARBA" id="ARBA00012438"/>
    </source>
</evidence>
<dbReference type="Pfam" id="PF02518">
    <property type="entry name" value="HATPase_c"/>
    <property type="match status" value="1"/>
</dbReference>
<dbReference type="InterPro" id="IPR005467">
    <property type="entry name" value="His_kinase_dom"/>
</dbReference>
<dbReference type="SMART" id="SM00387">
    <property type="entry name" value="HATPase_c"/>
    <property type="match status" value="1"/>
</dbReference>
<dbReference type="InterPro" id="IPR050736">
    <property type="entry name" value="Sensor_HK_Regulatory"/>
</dbReference>
<evidence type="ECO:0000256" key="6">
    <source>
        <dbReference type="ARBA" id="ARBA00023012"/>
    </source>
</evidence>